<dbReference type="SUPFAM" id="SSF53067">
    <property type="entry name" value="Actin-like ATPase domain"/>
    <property type="match status" value="2"/>
</dbReference>
<feature type="binding site" evidence="2">
    <location>
        <begin position="557"/>
        <end position="558"/>
    </location>
    <ligand>
        <name>ATP</name>
        <dbReference type="ChEBI" id="CHEBI:30616"/>
    </ligand>
</feature>
<feature type="binding site" evidence="2">
    <location>
        <position position="591"/>
    </location>
    <ligand>
        <name>ATP</name>
        <dbReference type="ChEBI" id="CHEBI:30616"/>
    </ligand>
</feature>
<sequence>MRYIAGIDIGNSSTEVALATLDESGALCITNSALAETTGIKGTLRNVFGIQEALTLAAKNAGINVSDISLIRINEATPVIGDVAMETITETIITESTMIGHNPKTPGGVGLGVGITITPEELLSRPADTPYILVVSSAFDFADVATMINASVRAGYQLTGVILQQDDGVLVSNRLTHPLPIVDEVLHIDRIPLGMLAAIEVAVPGKVIETLSNPYGIATVFGLNADETKNIVPMARALIGNRSAVVVKTPSGDVKARAIPAGNLELQSQGRTVRVDVAAGADAIMKAVGECPKLDNVTGEAGTNIGGMLEHVRQTMAELTNKPSQEIFIQDLLAVDTSVPVSVTGGLAGEFSLEQAVGIASMVKSDRLQMAMIAQEITQKLNIDVQVGGAEAEAAILGALTTPGTTRPLAILDLGAGSTDASIINPKGEIIATHLAGAGDMVTMIIARELGLDDRYLAEEIKKYPLAKVESLFHLRHEDGSVQFFPEPLPPTVFARVCVVKPDELVPLPGELALEKVRAIRRSAKERVFVTNALRALRQVSPTGNIRDIPFVVLVGGSSLDFEVPQLVTDALAHYRLVAGRGNIRGTEGPRNAVATGLILSWHKAFAHGK</sequence>
<dbReference type="RefSeq" id="WP_038641673.1">
    <property type="nucleotide sequence ID" value="NZ_CP060441.1"/>
</dbReference>
<evidence type="ECO:0000256" key="1">
    <source>
        <dbReference type="PIRSR" id="PIRSR011502-1"/>
    </source>
</evidence>
<dbReference type="Pfam" id="PF18427">
    <property type="entry name" value="DDR_swiveling"/>
    <property type="match status" value="1"/>
</dbReference>
<dbReference type="Pfam" id="PF08841">
    <property type="entry name" value="DDR"/>
    <property type="match status" value="1"/>
</dbReference>
<dbReference type="InterPro" id="IPR040916">
    <property type="entry name" value="DDR_swiveling"/>
</dbReference>
<feature type="domain" description="Diol dehydratase reactivase ATPase-like" evidence="3">
    <location>
        <begin position="275"/>
        <end position="602"/>
    </location>
</feature>
<protein>
    <submittedName>
        <fullName evidence="5">Diol dehydratase reactivase subunit alpha</fullName>
    </submittedName>
</protein>
<feature type="binding site" evidence="2">
    <location>
        <begin position="459"/>
        <end position="462"/>
    </location>
    <ligand>
        <name>ATP</name>
        <dbReference type="ChEBI" id="CHEBI:30616"/>
    </ligand>
</feature>
<keyword evidence="1" id="KW-0460">Magnesium</keyword>
<dbReference type="InterPro" id="IPR030994">
    <property type="entry name" value="DDR_dom"/>
</dbReference>
<comment type="caution">
    <text evidence="5">The sequence shown here is derived from an EMBL/GenBank/DDBJ whole genome shotgun (WGS) entry which is preliminary data.</text>
</comment>
<dbReference type="EMBL" id="JADWNA010000004">
    <property type="protein sequence ID" value="MBJ8389899.1"/>
    <property type="molecule type" value="Genomic_DNA"/>
</dbReference>
<keyword evidence="2" id="KW-0547">Nucleotide-binding</keyword>
<reference evidence="6 8" key="2">
    <citation type="submission" date="2020-11" db="EMBL/GenBank/DDBJ databases">
        <title>Enhanced detection system for hospital associated transmission using whole genome sequencing surveillance.</title>
        <authorList>
            <person name="Harrison L.H."/>
            <person name="Van Tyne D."/>
            <person name="Marsh J.W."/>
            <person name="Griffith M.P."/>
            <person name="Snyder D.J."/>
            <person name="Cooper V.S."/>
            <person name="Mustapha M."/>
        </authorList>
    </citation>
    <scope>NUCLEOTIDE SEQUENCE [LARGE SCALE GENOMIC DNA]</scope>
    <source>
        <strain evidence="6 8">CB00171</strain>
    </source>
</reference>
<feature type="binding site" evidence="2">
    <location>
        <begin position="11"/>
        <end position="13"/>
    </location>
    <ligand>
        <name>ATP</name>
        <dbReference type="ChEBI" id="CHEBI:30616"/>
    </ligand>
</feature>
<feature type="binding site" evidence="1">
    <location>
        <position position="166"/>
    </location>
    <ligand>
        <name>Mg(2+)</name>
        <dbReference type="ChEBI" id="CHEBI:18420"/>
    </ligand>
</feature>
<feature type="domain" description="DD-reactivating factor swiveling" evidence="4">
    <location>
        <begin position="93"/>
        <end position="254"/>
    </location>
</feature>
<keyword evidence="8" id="KW-1185">Reference proteome</keyword>
<evidence type="ECO:0000313" key="5">
    <source>
        <dbReference type="EMBL" id="MBC2619903.1"/>
    </source>
</evidence>
<feature type="binding site" evidence="1">
    <location>
        <position position="183"/>
    </location>
    <ligand>
        <name>Mg(2+)</name>
        <dbReference type="ChEBI" id="CHEBI:18420"/>
    </ligand>
</feature>
<dbReference type="Gene3D" id="3.90.470.30">
    <property type="match status" value="1"/>
</dbReference>
<name>A0A7X1BQA2_9ENTR</name>
<proteinExistence type="predicted"/>
<dbReference type="InterPro" id="IPR012340">
    <property type="entry name" value="NA-bd_OB-fold"/>
</dbReference>
<evidence type="ECO:0000313" key="6">
    <source>
        <dbReference type="EMBL" id="MBJ8389899.1"/>
    </source>
</evidence>
<reference evidence="5 7" key="1">
    <citation type="submission" date="2020-08" db="EMBL/GenBank/DDBJ databases">
        <title>Emergence and comparative genomics analysis of Citrobacter in Fennec fox imported from North Africa to China.</title>
        <authorList>
            <person name="Zheng B."/>
        </authorList>
    </citation>
    <scope>NUCLEOTIDE SEQUENCE [LARGE SCALE GENOMIC DNA]</scope>
    <source>
        <strain evidence="5 7">FF141</strain>
    </source>
</reference>
<keyword evidence="1" id="KW-0479">Metal-binding</keyword>
<dbReference type="InterPro" id="IPR009191">
    <property type="entry name" value="DDRA"/>
</dbReference>
<dbReference type="SUPFAM" id="SSF82317">
    <property type="entry name" value="Swiveling domain of dehydratase reactivase alpha subunit"/>
    <property type="match status" value="1"/>
</dbReference>
<accession>A0A7X1BQA2</accession>
<evidence type="ECO:0000313" key="7">
    <source>
        <dbReference type="Proteomes" id="UP000548504"/>
    </source>
</evidence>
<evidence type="ECO:0000313" key="8">
    <source>
        <dbReference type="Proteomes" id="UP001318920"/>
    </source>
</evidence>
<keyword evidence="2" id="KW-0067">ATP-binding</keyword>
<dbReference type="Proteomes" id="UP001318920">
    <property type="component" value="Unassembled WGS sequence"/>
</dbReference>
<dbReference type="Gene3D" id="2.40.50.140">
    <property type="entry name" value="Nucleic acid-binding proteins"/>
    <property type="match status" value="1"/>
</dbReference>
<feature type="binding site" evidence="1">
    <location>
        <position position="105"/>
    </location>
    <ligand>
        <name>Mg(2+)</name>
        <dbReference type="ChEBI" id="CHEBI:18420"/>
    </ligand>
</feature>
<dbReference type="InterPro" id="IPR043129">
    <property type="entry name" value="ATPase_NBD"/>
</dbReference>
<dbReference type="Proteomes" id="UP000548504">
    <property type="component" value="Unassembled WGS sequence"/>
</dbReference>
<dbReference type="NCBIfam" id="TIGR04491">
    <property type="entry name" value="reactive_PduG"/>
    <property type="match status" value="1"/>
</dbReference>
<gene>
    <name evidence="5" type="ORF">H7I73_09655</name>
    <name evidence="6" type="ORF">I6M80_06495</name>
</gene>
<dbReference type="InterPro" id="IPR028975">
    <property type="entry name" value="DDRA_swiveling_dom_sf"/>
</dbReference>
<dbReference type="Gene3D" id="3.50.30.70">
    <property type="entry name" value="Swiveling domain of dehydratase reactivase alpha subunit"/>
    <property type="match status" value="1"/>
</dbReference>
<dbReference type="EMBL" id="JACLAG010000001">
    <property type="protein sequence ID" value="MBC2619903.1"/>
    <property type="molecule type" value="Genomic_DNA"/>
</dbReference>
<dbReference type="Gene3D" id="3.30.420.40">
    <property type="match status" value="2"/>
</dbReference>
<dbReference type="PIRSF" id="PIRSF011502">
    <property type="entry name" value="DdrA_PduG"/>
    <property type="match status" value="1"/>
</dbReference>
<evidence type="ECO:0000259" key="3">
    <source>
        <dbReference type="Pfam" id="PF08841"/>
    </source>
</evidence>
<dbReference type="GO" id="GO:0046872">
    <property type="term" value="F:metal ion binding"/>
    <property type="evidence" value="ECO:0007669"/>
    <property type="project" value="UniProtKB-KW"/>
</dbReference>
<dbReference type="AlphaFoldDB" id="A0A7X1BQA2"/>
<evidence type="ECO:0000256" key="2">
    <source>
        <dbReference type="PIRSR" id="PIRSR011502-2"/>
    </source>
</evidence>
<organism evidence="5 7">
    <name type="scientific">Citrobacter cronae</name>
    <dbReference type="NCBI Taxonomy" id="1748967"/>
    <lineage>
        <taxon>Bacteria</taxon>
        <taxon>Pseudomonadati</taxon>
        <taxon>Pseudomonadota</taxon>
        <taxon>Gammaproteobacteria</taxon>
        <taxon>Enterobacterales</taxon>
        <taxon>Enterobacteriaceae</taxon>
        <taxon>Citrobacter</taxon>
        <taxon>Citrobacter freundii complex</taxon>
    </lineage>
</organism>
<evidence type="ECO:0000259" key="4">
    <source>
        <dbReference type="Pfam" id="PF18427"/>
    </source>
</evidence>
<dbReference type="GO" id="GO:0005524">
    <property type="term" value="F:ATP binding"/>
    <property type="evidence" value="ECO:0007669"/>
    <property type="project" value="UniProtKB-KW"/>
</dbReference>